<feature type="transmembrane region" description="Helical" evidence="11">
    <location>
        <begin position="22"/>
        <end position="40"/>
    </location>
</feature>
<comment type="caution">
    <text evidence="13">The sequence shown here is derived from an EMBL/GenBank/DDBJ whole genome shotgun (WGS) entry which is preliminary data.</text>
</comment>
<dbReference type="GO" id="GO:0065002">
    <property type="term" value="P:intracellular protein transmembrane transport"/>
    <property type="evidence" value="ECO:0007669"/>
    <property type="project" value="TreeGrafter"/>
</dbReference>
<accession>A0A916F9L1</accession>
<evidence type="ECO:0000256" key="10">
    <source>
        <dbReference type="ARBA" id="ARBA00023136"/>
    </source>
</evidence>
<evidence type="ECO:0000313" key="14">
    <source>
        <dbReference type="Proteomes" id="UP000675882"/>
    </source>
</evidence>
<protein>
    <recommendedName>
        <fullName evidence="3 11">Protein-export membrane protein SecG</fullName>
    </recommendedName>
</protein>
<keyword evidence="14" id="KW-1185">Reference proteome</keyword>
<feature type="region of interest" description="Disordered" evidence="12">
    <location>
        <begin position="100"/>
        <end position="135"/>
    </location>
</feature>
<evidence type="ECO:0000256" key="12">
    <source>
        <dbReference type="SAM" id="MobiDB-lite"/>
    </source>
</evidence>
<evidence type="ECO:0000256" key="8">
    <source>
        <dbReference type="ARBA" id="ARBA00022989"/>
    </source>
</evidence>
<evidence type="ECO:0000256" key="1">
    <source>
        <dbReference type="ARBA" id="ARBA00004651"/>
    </source>
</evidence>
<sequence length="135" mass="14233">MPFAERVRAKFKFDILGWSVEIFVWVVHVLAAIVLIGLVLMQHGKGADMGAAFGTGSAGSVFGSSGSANFLSRSTAIATGIFFVTSMSLTYIYANPSKSHGVMDRHDVSKPVQQQAVPASSPGDVGSSKSQEIPK</sequence>
<evidence type="ECO:0000256" key="9">
    <source>
        <dbReference type="ARBA" id="ARBA00023010"/>
    </source>
</evidence>
<dbReference type="InterPro" id="IPR004692">
    <property type="entry name" value="SecG"/>
</dbReference>
<keyword evidence="8 11" id="KW-1133">Transmembrane helix</keyword>
<comment type="subcellular location">
    <subcellularLocation>
        <location evidence="1 11">Cell membrane</location>
        <topology evidence="1 11">Multi-pass membrane protein</topology>
    </subcellularLocation>
</comment>
<keyword evidence="4 11" id="KW-0813">Transport</keyword>
<dbReference type="PANTHER" id="PTHR34182">
    <property type="entry name" value="PROTEIN-EXPORT MEMBRANE PROTEIN SECG"/>
    <property type="match status" value="1"/>
</dbReference>
<proteinExistence type="inferred from homology"/>
<name>A0A916F9L1_9PROT</name>
<evidence type="ECO:0000313" key="13">
    <source>
        <dbReference type="EMBL" id="CAE6733682.1"/>
    </source>
</evidence>
<evidence type="ECO:0000256" key="11">
    <source>
        <dbReference type="RuleBase" id="RU365087"/>
    </source>
</evidence>
<gene>
    <name evidence="13" type="primary">secG</name>
    <name evidence="13" type="ORF">NTGZN8_60022</name>
</gene>
<reference evidence="13" key="1">
    <citation type="submission" date="2021-02" db="EMBL/GenBank/DDBJ databases">
        <authorList>
            <person name="Han P."/>
        </authorList>
    </citation>
    <scope>NUCLEOTIDE SEQUENCE</scope>
    <source>
        <strain evidence="13">Candidatus Nitrotoga sp. ZN8</strain>
    </source>
</reference>
<dbReference type="GO" id="GO:0015450">
    <property type="term" value="F:protein-transporting ATPase activity"/>
    <property type="evidence" value="ECO:0007669"/>
    <property type="project" value="UniProtKB-UniRule"/>
</dbReference>
<dbReference type="Pfam" id="PF03840">
    <property type="entry name" value="SecG"/>
    <property type="match status" value="1"/>
</dbReference>
<dbReference type="PRINTS" id="PR01651">
    <property type="entry name" value="SECGEXPORT"/>
</dbReference>
<comment type="function">
    <text evidence="11">Involved in protein export. Participates in an early event of protein translocation.</text>
</comment>
<keyword evidence="5 11" id="KW-1003">Cell membrane</keyword>
<evidence type="ECO:0000256" key="5">
    <source>
        <dbReference type="ARBA" id="ARBA00022475"/>
    </source>
</evidence>
<evidence type="ECO:0000256" key="2">
    <source>
        <dbReference type="ARBA" id="ARBA00008445"/>
    </source>
</evidence>
<dbReference type="EMBL" id="CAJNBL010000041">
    <property type="protein sequence ID" value="CAE6733682.1"/>
    <property type="molecule type" value="Genomic_DNA"/>
</dbReference>
<dbReference type="Proteomes" id="UP000675882">
    <property type="component" value="Unassembled WGS sequence"/>
</dbReference>
<feature type="transmembrane region" description="Helical" evidence="11">
    <location>
        <begin position="76"/>
        <end position="94"/>
    </location>
</feature>
<dbReference type="GO" id="GO:0009306">
    <property type="term" value="P:protein secretion"/>
    <property type="evidence" value="ECO:0007669"/>
    <property type="project" value="UniProtKB-UniRule"/>
</dbReference>
<evidence type="ECO:0000256" key="6">
    <source>
        <dbReference type="ARBA" id="ARBA00022692"/>
    </source>
</evidence>
<evidence type="ECO:0000256" key="7">
    <source>
        <dbReference type="ARBA" id="ARBA00022927"/>
    </source>
</evidence>
<keyword evidence="6 11" id="KW-0812">Transmembrane</keyword>
<keyword evidence="7 11" id="KW-0653">Protein transport</keyword>
<dbReference type="NCBIfam" id="TIGR00810">
    <property type="entry name" value="secG"/>
    <property type="match status" value="1"/>
</dbReference>
<dbReference type="AlphaFoldDB" id="A0A916F9L1"/>
<keyword evidence="10 11" id="KW-0472">Membrane</keyword>
<dbReference type="GO" id="GO:0005886">
    <property type="term" value="C:plasma membrane"/>
    <property type="evidence" value="ECO:0007669"/>
    <property type="project" value="UniProtKB-SubCell"/>
</dbReference>
<dbReference type="GO" id="GO:0043952">
    <property type="term" value="P:protein transport by the Sec complex"/>
    <property type="evidence" value="ECO:0007669"/>
    <property type="project" value="TreeGrafter"/>
</dbReference>
<evidence type="ECO:0000256" key="3">
    <source>
        <dbReference type="ARBA" id="ARBA00017876"/>
    </source>
</evidence>
<organism evidence="13 14">
    <name type="scientific">Candidatus Nitrotoga fabula</name>
    <dbReference type="NCBI Taxonomy" id="2182327"/>
    <lineage>
        <taxon>Bacteria</taxon>
        <taxon>Pseudomonadati</taxon>
        <taxon>Pseudomonadota</taxon>
        <taxon>Betaproteobacteria</taxon>
        <taxon>Nitrosomonadales</taxon>
        <taxon>Gallionellaceae</taxon>
        <taxon>Candidatus Nitrotoga</taxon>
    </lineage>
</organism>
<evidence type="ECO:0000256" key="4">
    <source>
        <dbReference type="ARBA" id="ARBA00022448"/>
    </source>
</evidence>
<dbReference type="PANTHER" id="PTHR34182:SF1">
    <property type="entry name" value="PROTEIN-EXPORT MEMBRANE PROTEIN SECG"/>
    <property type="match status" value="1"/>
</dbReference>
<comment type="similarity">
    <text evidence="2 11">Belongs to the SecG family.</text>
</comment>
<keyword evidence="9 11" id="KW-0811">Translocation</keyword>